<keyword evidence="1" id="KW-1133">Transmembrane helix</keyword>
<dbReference type="Proteomes" id="UP000800097">
    <property type="component" value="Unassembled WGS sequence"/>
</dbReference>
<feature type="transmembrane region" description="Helical" evidence="1">
    <location>
        <begin position="195"/>
        <end position="217"/>
    </location>
</feature>
<protein>
    <submittedName>
        <fullName evidence="2">Uncharacterized protein</fullName>
    </submittedName>
</protein>
<dbReference type="RefSeq" id="XP_033655162.1">
    <property type="nucleotide sequence ID" value="XM_033799710.1"/>
</dbReference>
<sequence length="231" mass="24795">MPNQLADRILAGATYFFLLSALVSTTILICGCIPSAPGETSALDSFYAIRLHTPGISAQGLRLASFALCFESRDAVSCIITAGRKPAESLALLSQPANAVFDTRAVEVAYSLQKEVIYGTPVLAALFFFFSLSCFFISQFFRALSPRRMRAIAVALAALGTAIMLVDAFSMHMVASALEIAGSEVVQGFQYEKGLYYMGFQWAAFALGFCGLSTLLYGSFKSKAQDPVLPA</sequence>
<feature type="transmembrane region" description="Helical" evidence="1">
    <location>
        <begin position="12"/>
        <end position="36"/>
    </location>
</feature>
<organism evidence="2 3">
    <name type="scientific">Westerdykella ornata</name>
    <dbReference type="NCBI Taxonomy" id="318751"/>
    <lineage>
        <taxon>Eukaryota</taxon>
        <taxon>Fungi</taxon>
        <taxon>Dikarya</taxon>
        <taxon>Ascomycota</taxon>
        <taxon>Pezizomycotina</taxon>
        <taxon>Dothideomycetes</taxon>
        <taxon>Pleosporomycetidae</taxon>
        <taxon>Pleosporales</taxon>
        <taxon>Sporormiaceae</taxon>
        <taxon>Westerdykella</taxon>
    </lineage>
</organism>
<feature type="transmembrane region" description="Helical" evidence="1">
    <location>
        <begin position="116"/>
        <end position="141"/>
    </location>
</feature>
<proteinExistence type="predicted"/>
<accession>A0A6A6JNC5</accession>
<gene>
    <name evidence="2" type="ORF">EI97DRAFT_441650</name>
</gene>
<keyword evidence="3" id="KW-1185">Reference proteome</keyword>
<keyword evidence="1" id="KW-0812">Transmembrane</keyword>
<dbReference type="EMBL" id="ML986490">
    <property type="protein sequence ID" value="KAF2277623.1"/>
    <property type="molecule type" value="Genomic_DNA"/>
</dbReference>
<feature type="transmembrane region" description="Helical" evidence="1">
    <location>
        <begin position="153"/>
        <end position="175"/>
    </location>
</feature>
<name>A0A6A6JNC5_WESOR</name>
<reference evidence="2" key="1">
    <citation type="journal article" date="2020" name="Stud. Mycol.">
        <title>101 Dothideomycetes genomes: a test case for predicting lifestyles and emergence of pathogens.</title>
        <authorList>
            <person name="Haridas S."/>
            <person name="Albert R."/>
            <person name="Binder M."/>
            <person name="Bloem J."/>
            <person name="Labutti K."/>
            <person name="Salamov A."/>
            <person name="Andreopoulos B."/>
            <person name="Baker S."/>
            <person name="Barry K."/>
            <person name="Bills G."/>
            <person name="Bluhm B."/>
            <person name="Cannon C."/>
            <person name="Castanera R."/>
            <person name="Culley D."/>
            <person name="Daum C."/>
            <person name="Ezra D."/>
            <person name="Gonzalez J."/>
            <person name="Henrissat B."/>
            <person name="Kuo A."/>
            <person name="Liang C."/>
            <person name="Lipzen A."/>
            <person name="Lutzoni F."/>
            <person name="Magnuson J."/>
            <person name="Mondo S."/>
            <person name="Nolan M."/>
            <person name="Ohm R."/>
            <person name="Pangilinan J."/>
            <person name="Park H.-J."/>
            <person name="Ramirez L."/>
            <person name="Alfaro M."/>
            <person name="Sun H."/>
            <person name="Tritt A."/>
            <person name="Yoshinaga Y."/>
            <person name="Zwiers L.-H."/>
            <person name="Turgeon B."/>
            <person name="Goodwin S."/>
            <person name="Spatafora J."/>
            <person name="Crous P."/>
            <person name="Grigoriev I."/>
        </authorList>
    </citation>
    <scope>NUCLEOTIDE SEQUENCE</scope>
    <source>
        <strain evidence="2">CBS 379.55</strain>
    </source>
</reference>
<dbReference type="AlphaFoldDB" id="A0A6A6JNC5"/>
<dbReference type="GeneID" id="54552885"/>
<evidence type="ECO:0000313" key="3">
    <source>
        <dbReference type="Proteomes" id="UP000800097"/>
    </source>
</evidence>
<keyword evidence="1" id="KW-0472">Membrane</keyword>
<evidence type="ECO:0000256" key="1">
    <source>
        <dbReference type="SAM" id="Phobius"/>
    </source>
</evidence>
<evidence type="ECO:0000313" key="2">
    <source>
        <dbReference type="EMBL" id="KAF2277623.1"/>
    </source>
</evidence>